<dbReference type="InterPro" id="IPR036575">
    <property type="entry name" value="TFIIS_cen_dom_sf"/>
</dbReference>
<keyword evidence="22" id="KW-1185">Reference proteome</keyword>
<evidence type="ECO:0000256" key="3">
    <source>
        <dbReference type="ARBA" id="ARBA00022490"/>
    </source>
</evidence>
<feature type="compositionally biased region" description="Low complexity" evidence="19">
    <location>
        <begin position="2571"/>
        <end position="2585"/>
    </location>
</feature>
<keyword evidence="3" id="KW-0963">Cytoplasm</keyword>
<feature type="compositionally biased region" description="Basic and acidic residues" evidence="19">
    <location>
        <begin position="1524"/>
        <end position="1534"/>
    </location>
</feature>
<feature type="compositionally biased region" description="Polar residues" evidence="19">
    <location>
        <begin position="3057"/>
        <end position="3068"/>
    </location>
</feature>
<dbReference type="InterPro" id="IPR013083">
    <property type="entry name" value="Znf_RING/FYVE/PHD"/>
</dbReference>
<feature type="region of interest" description="Disordered" evidence="19">
    <location>
        <begin position="1393"/>
        <end position="1467"/>
    </location>
</feature>
<dbReference type="Pfam" id="PF07744">
    <property type="entry name" value="SPOC"/>
    <property type="match status" value="1"/>
</dbReference>
<protein>
    <recommendedName>
        <fullName evidence="15">Death-inducer obliterator 1</fullName>
    </recommendedName>
    <alternativeName>
        <fullName evidence="16">Death-associated transcription factor 1</fullName>
    </alternativeName>
</protein>
<dbReference type="CTD" id="11083"/>
<keyword evidence="10" id="KW-0832">Ubl conjugation</keyword>
<feature type="compositionally biased region" description="Basic and acidic residues" evidence="19">
    <location>
        <begin position="1589"/>
        <end position="1605"/>
    </location>
</feature>
<feature type="compositionally biased region" description="Low complexity" evidence="19">
    <location>
        <begin position="739"/>
        <end position="756"/>
    </location>
</feature>
<dbReference type="GO" id="GO:0097190">
    <property type="term" value="P:apoptotic signaling pathway"/>
    <property type="evidence" value="ECO:0007669"/>
    <property type="project" value="InterPro"/>
</dbReference>
<feature type="compositionally biased region" description="Pro residues" evidence="19">
    <location>
        <begin position="1451"/>
        <end position="1465"/>
    </location>
</feature>
<dbReference type="InterPro" id="IPR019787">
    <property type="entry name" value="Znf_PHD-finger"/>
</dbReference>
<dbReference type="CDD" id="cd15639">
    <property type="entry name" value="PHD_DIDO1_like"/>
    <property type="match status" value="1"/>
</dbReference>
<dbReference type="InterPro" id="IPR019786">
    <property type="entry name" value="Zinc_finger_PHD-type_CS"/>
</dbReference>
<feature type="compositionally biased region" description="Basic and acidic residues" evidence="19">
    <location>
        <begin position="1752"/>
        <end position="1762"/>
    </location>
</feature>
<dbReference type="SUPFAM" id="SSF46942">
    <property type="entry name" value="Elongation factor TFIIS domain 2"/>
    <property type="match status" value="1"/>
</dbReference>
<evidence type="ECO:0000256" key="14">
    <source>
        <dbReference type="ARBA" id="ARBA00065323"/>
    </source>
</evidence>
<feature type="compositionally biased region" description="Low complexity" evidence="19">
    <location>
        <begin position="145"/>
        <end position="163"/>
    </location>
</feature>
<feature type="compositionally biased region" description="Polar residues" evidence="19">
    <location>
        <begin position="1916"/>
        <end position="1925"/>
    </location>
</feature>
<dbReference type="PROSITE" id="PS01359">
    <property type="entry name" value="ZF_PHD_1"/>
    <property type="match status" value="1"/>
</dbReference>
<evidence type="ECO:0000256" key="1">
    <source>
        <dbReference type="ARBA" id="ARBA00004186"/>
    </source>
</evidence>
<feature type="compositionally biased region" description="Polar residues" evidence="19">
    <location>
        <begin position="2634"/>
        <end position="2651"/>
    </location>
</feature>
<comment type="subcellular location">
    <subcellularLocation>
        <location evidence="1">Cytoplasm</location>
        <location evidence="1">Cytoskeleton</location>
        <location evidence="1">Spindle</location>
    </subcellularLocation>
</comment>
<dbReference type="GeneID" id="117369293"/>
<evidence type="ECO:0000256" key="18">
    <source>
        <dbReference type="SAM" id="Coils"/>
    </source>
</evidence>
<keyword evidence="9" id="KW-0862">Zinc</keyword>
<keyword evidence="4" id="KW-1017">Isopeptide bond</keyword>
<keyword evidence="5" id="KW-0597">Phosphoprotein</keyword>
<evidence type="ECO:0000313" key="24">
    <source>
        <dbReference type="RefSeq" id="XP_033819551.1"/>
    </source>
</evidence>
<evidence type="ECO:0000256" key="4">
    <source>
        <dbReference type="ARBA" id="ARBA00022499"/>
    </source>
</evidence>
<organism evidence="22 23">
    <name type="scientific">Geotrypetes seraphini</name>
    <name type="common">Gaboon caecilian</name>
    <name type="synonym">Caecilia seraphini</name>
    <dbReference type="NCBI Taxonomy" id="260995"/>
    <lineage>
        <taxon>Eukaryota</taxon>
        <taxon>Metazoa</taxon>
        <taxon>Chordata</taxon>
        <taxon>Craniata</taxon>
        <taxon>Vertebrata</taxon>
        <taxon>Euteleostomi</taxon>
        <taxon>Amphibia</taxon>
        <taxon>Gymnophiona</taxon>
        <taxon>Geotrypetes</taxon>
    </lineage>
</organism>
<dbReference type="RefSeq" id="XP_033819551.1">
    <property type="nucleotide sequence ID" value="XM_033963660.1"/>
</dbReference>
<evidence type="ECO:0000256" key="2">
    <source>
        <dbReference type="ARBA" id="ARBA00022481"/>
    </source>
</evidence>
<name>A0A6P8SKJ7_GEOSA</name>
<evidence type="ECO:0000256" key="16">
    <source>
        <dbReference type="ARBA" id="ARBA00083537"/>
    </source>
</evidence>
<feature type="region of interest" description="Disordered" evidence="19">
    <location>
        <begin position="695"/>
        <end position="766"/>
    </location>
</feature>
<dbReference type="SUPFAM" id="SSF57903">
    <property type="entry name" value="FYVE/PHD zinc finger"/>
    <property type="match status" value="1"/>
</dbReference>
<dbReference type="Gene3D" id="1.10.472.30">
    <property type="entry name" value="Transcription elongation factor S-II, central domain"/>
    <property type="match status" value="1"/>
</dbReference>
<feature type="compositionally biased region" description="Basic and acidic residues" evidence="19">
    <location>
        <begin position="2670"/>
        <end position="2680"/>
    </location>
</feature>
<dbReference type="GO" id="GO:0006351">
    <property type="term" value="P:DNA-templated transcription"/>
    <property type="evidence" value="ECO:0007669"/>
    <property type="project" value="InterPro"/>
</dbReference>
<feature type="compositionally biased region" description="Basic and acidic residues" evidence="19">
    <location>
        <begin position="1063"/>
        <end position="1077"/>
    </location>
</feature>
<feature type="compositionally biased region" description="Polar residues" evidence="19">
    <location>
        <begin position="2482"/>
        <end position="2499"/>
    </location>
</feature>
<evidence type="ECO:0000256" key="13">
    <source>
        <dbReference type="ARBA" id="ARBA00023242"/>
    </source>
</evidence>
<feature type="region of interest" description="Disordered" evidence="19">
    <location>
        <begin position="1895"/>
        <end position="1925"/>
    </location>
</feature>
<feature type="domain" description="TFIIS central" evidence="21">
    <location>
        <begin position="851"/>
        <end position="971"/>
    </location>
</feature>
<dbReference type="InterPro" id="IPR001965">
    <property type="entry name" value="Znf_PHD"/>
</dbReference>
<sequence length="3068" mass="342075">MMCDELEILNKEIERLLHTNIAVEGGTLSPESQQPSASESWDLSIISGREAQYKLVQEFASSENLLLSKTSVLPQEELYTSRVLSSQPPCVLGLMLHDIDPLLPSSSSANRDLKGETIIISNGVPELQSASCGISKMDEVVSSQSSLTLESESNLESSSPASVLDDKGDQNNEDALKTVKPTSKEFKKTWGFRRTTIAKREGAGDAESETLEQQHELPLQLRPSLRRSGRQPKRTERVEEFLTTVRRNRGRKSAPVVLEDATEPTSCPVTDVETASEGSVESACEAKLDSQRCDPSDVKEEQIQMDIKEGKEFFKEEDDDSSDSDGLTLKELQNRLRKRHIEEMTAETMLIQTRQLIKAELPVATGRESEVCTRTASRAMSLQECSAIIQVKQEVQIPSESKVNKDEAATKNKPEYEVYDPNALYCICQQPHNNRFMICCDRCEEWFHGDCVGISESRGQLLEKDGEDYICPNCTILQVQDEAASEKSQHIATLCQPGTDLTSMGTVEQKCIEDQGIKGRIEKAVNPSGKKKLKIFQPVTECHGVPKCIGPGCCNLAQPDSVYCSNDCILKHAAATMKFLSAGKESKPKEKVKSKFERATPPKIQPQVVLKPLSGQKRTAPEKRELKLKKVLVAVPKIEGNTDETGTDLTSESNTPSWASDHNYNAVKPEKTATTAAAAVAATTATISSSVFYKSEKEEPMDSENKQVELISVSSKKGTTMSSPVVKSISSLPRIPMLKKSPSSSSSAVPTKQSSKPSVGPSKAPVLTKNAPWLSASSSASKNLLAPKQTIPSSSATVYGPKPMAMSSALAGVSKKTASSSPTNAAVNASSSNTQIKPAVNPNQPLPNSQIRQNIRRSLKEILWKRVNDSDDLVMSENDVGRIALNIEKEMFSLFQDTDMRYKKKYRHLMFNLKDPKNQGLFHRVLREEISLSKLVRMKPEELISKEMSVWKQKETKLVIESRSKSYAENKHSSGRSDPVLDINMEESPPVSDTDDQQESVQVTPENNSAVLPDVFSSMLNDTTSQHRAHLFDLNCKICTGQISASEDEASQRRPKVSTSAVKRTEQKVKSDMKTKTETPTAVSIQAAVDKTPETVPETNTGSAVEIEIQSTVEPSFPSTQGPNCGESSLLDQGLVYSTSATTGVTTTVTLSGRDPRTAVNRPLSTVTLAPDVISISTLEKASVEETKTDMPKPLATTFSAPKSILMKPSSSPDPRYLTAPSSSTNIPESRSPQEGDTSLFLSRQNTIWKGFINMQTVAKFVTKAYPVSGSVDYLSEDLPDTIHIGGRISPKTVWDYVGKLKSSLSKELSLIRFHPATEEEEVAYISLYSYFSSRGRFGVVANNNRHVKDLYLIPLSAKDPVPSKLLPFDGPGLESSRPNLILGLVICQKGKRPAPTAEPEKIEEKRSRVQMQEETDLSEFPKGPIVSQTEKKATQYQPSSFDTAVSMTPPGSPPSLPLPEPPTVTTPSVLTLSSILKTETTFTTSTNTSVQVSVTTPSMLAASSSKTATPLEHILKTLFGKKKPFDSDTKDSEPEIPGLGNEDNKDQDVRPVSLLDPIVQQFGQMSKEKLLEEEEDDRPYDPEEEYDPEKAFGMEETPENEKQTSETFGQEEIAYDPEDETIFEEAKVAIDDLPNKMSTELKRKPMDTSADYLPVASSSSSLVEQQKMLEELNKQIEEQKRQLEEQEEALRQQRAAVCASMAHFSVSDALLSPPPKSSLAKTELFQQEQNLEKSVVTSISNQITQAINQNRDPRYSRDPRHAASKRMLTGTSKDSSSQVQLKMVSNEAFLKDNSLGSNQRESQILSLPENKDLICSTLLDHKEEKWQSNEKELMYSEKHAQNIKYEDTENTHGATLADASVTLRKALLPIPSSVPFQPNFPVAPNLNSSVVGRSPFSNPGFAPPENQMDHFEPDQPSSSQYEEQRKTLSSQFVQQTEPQSVHAEVKEVSRSYIFESSRGAAQFPISVQKEPPSQNFEGNMGTAPFPLLEQRGGPPSQLCEENRGLAAFPLLGQRGLPSQLLEENRGPAPFPLLGQKGGPPSQPLEENRGPVPFPLLGQQGGLPSQPLEENRGPVPFPLLGQKGGPPSQPLEENRGPAQFPLLGQKGPPSQPLEENRGPAPFPLLGQKGGPPTQPLEENRGAVPFPMIGQRGGPPSQPYEENRGQTPFPLIGQKGGPPSQPYEENRGQTPFPLIGQKGGPPIQPLEENRGAVPFPMIGQRGGPPSQPYEENRGQTPFPLIGQKGGPPAQSLEENRGAVPFPILGQRGPPSQPFEENRVPAPFPFLGQRGPPFHSFEDNKGPTTFPVLGQKEGPPFQSFEDNKGPTPFPLLGQKGGPSSQSLEENRSVMPFSLLGQRGGPSQPFEENRGPVPFPLLGQKGGPPSQPFEENRGPAQFPLLGQKGGPPQVQFGQSEPVPLGTPKGPYISNFPGKRGSSHILEDSSAPPTVDGHRGPPAARFGGQKGPIPSLFSGQCGPPLFGDNRGSSPSQLGDQRGSSPSQFEDHSGSRMEVKDSQFNNMSGAPSQFEGPRGQFGGNRGHPPFHFSGQRRPYPSQFKGRRGGPMKPQFGGQRGPPSGHLGSRGSHSSQFEERGPVAGHIQGQRGPLPHQLDEQRTSPPSIFANQRGGRGRAAGKFSEQNTLPPRFNFQGQTPQGVKPSPRPLLELPSHPPQHRKETWEKGGPRDSSSNFSGQRRELEVPWPAAESREGKDHEHRTQVFEGRHKERYEGDQKEKPNQPEPHQSENRQSRGFEERRRDRDYSGPWDREHGRNWNRDRDWERNRNWDRQRERDPNWDHDKSRERDQNRDRDRDPERNRDKDPDRNKEWERNRERAKARDWERDSHRRRERSRSRERDRDRDRERSRSRERDRDRDRERSRSRERDRNRDRERSRSRERERERSRSRGRDRDRDRDCERSRSRGRDRDRDRDCERSRSRGRDRDRDHERSRSRGRDRDRDRERSRSRGRDRDRDHERSRSKGRDRDRDRERSRSRDRDRDRDREREKERDRELRERDRTSERERDRAQDKDRDRKDRSKSKESSRDLKSEKQKESQRPGEAETASTSDQKNGLK</sequence>
<feature type="coiled-coil region" evidence="18">
    <location>
        <begin position="1660"/>
        <end position="1697"/>
    </location>
</feature>
<evidence type="ECO:0000256" key="12">
    <source>
        <dbReference type="ARBA" id="ARBA00023212"/>
    </source>
</evidence>
<dbReference type="FunFam" id="3.30.40.10:FF:000225">
    <property type="entry name" value="Death-inducer obliterator 1"/>
    <property type="match status" value="1"/>
</dbReference>
<feature type="region of interest" description="Disordered" evidence="19">
    <location>
        <begin position="816"/>
        <end position="849"/>
    </location>
</feature>
<evidence type="ECO:0000259" key="20">
    <source>
        <dbReference type="PROSITE" id="PS50016"/>
    </source>
</evidence>
<dbReference type="InterPro" id="IPR012921">
    <property type="entry name" value="SPOC_C"/>
</dbReference>
<feature type="region of interest" description="Disordered" evidence="19">
    <location>
        <begin position="965"/>
        <end position="1006"/>
    </location>
</feature>
<feature type="region of interest" description="Disordered" evidence="19">
    <location>
        <begin position="641"/>
        <end position="662"/>
    </location>
</feature>
<feature type="compositionally biased region" description="Basic and acidic residues" evidence="19">
    <location>
        <begin position="1399"/>
        <end position="1408"/>
    </location>
</feature>
<dbReference type="PROSITE" id="PS51321">
    <property type="entry name" value="TFIIS_CENTRAL"/>
    <property type="match status" value="1"/>
</dbReference>
<evidence type="ECO:0000256" key="9">
    <source>
        <dbReference type="ARBA" id="ARBA00022833"/>
    </source>
</evidence>
<dbReference type="Pfam" id="PF07500">
    <property type="entry name" value="TFIIS_M"/>
    <property type="match status" value="1"/>
</dbReference>
<keyword evidence="6" id="KW-0053">Apoptosis</keyword>
<evidence type="ECO:0000313" key="22">
    <source>
        <dbReference type="Proteomes" id="UP000515159"/>
    </source>
</evidence>
<feature type="region of interest" description="Disordered" evidence="19">
    <location>
        <begin position="1185"/>
        <end position="1238"/>
    </location>
</feature>
<feature type="region of interest" description="Disordered" evidence="19">
    <location>
        <begin position="2784"/>
        <end position="3068"/>
    </location>
</feature>
<evidence type="ECO:0000259" key="21">
    <source>
        <dbReference type="PROSITE" id="PS51321"/>
    </source>
</evidence>
<feature type="region of interest" description="Disordered" evidence="19">
    <location>
        <begin position="1046"/>
        <end position="1082"/>
    </location>
</feature>
<dbReference type="GO" id="GO:0005634">
    <property type="term" value="C:nucleus"/>
    <property type="evidence" value="ECO:0007669"/>
    <property type="project" value="TreeGrafter"/>
</dbReference>
<keyword evidence="8 17" id="KW-0863">Zinc-finger</keyword>
<dbReference type="RefSeq" id="XP_033819550.1">
    <property type="nucleotide sequence ID" value="XM_033963659.1"/>
</dbReference>
<dbReference type="Gene3D" id="3.30.40.10">
    <property type="entry name" value="Zinc/RING finger domain, C3HC4 (zinc finger)"/>
    <property type="match status" value="1"/>
</dbReference>
<feature type="compositionally biased region" description="Basic and acidic residues" evidence="19">
    <location>
        <begin position="164"/>
        <end position="180"/>
    </location>
</feature>
<dbReference type="PANTHER" id="PTHR11477:SF13">
    <property type="entry name" value="DEATH-INDUCER OBLITERATOR 1"/>
    <property type="match status" value="1"/>
</dbReference>
<dbReference type="InterPro" id="IPR011011">
    <property type="entry name" value="Znf_FYVE_PHD"/>
</dbReference>
<dbReference type="Pfam" id="PF00628">
    <property type="entry name" value="PHD"/>
    <property type="match status" value="1"/>
</dbReference>
<comment type="subunit">
    <text evidence="14">Interacts specifically (via PHD-type zinc finger) with histone H3 that is trimethylated at 'Lys-4' (H3K4me3), histone phosphorylation at 'Thr-3' or 'Thr-6' disrupts this binding and promotes translocation of DIDO1 from chromatin to the mitotic spindle during mitosis.</text>
</comment>
<dbReference type="GO" id="GO:0008270">
    <property type="term" value="F:zinc ion binding"/>
    <property type="evidence" value="ECO:0007669"/>
    <property type="project" value="UniProtKB-KW"/>
</dbReference>
<feature type="compositionally biased region" description="Polar residues" evidence="19">
    <location>
        <begin position="1435"/>
        <end position="1447"/>
    </location>
</feature>
<proteinExistence type="predicted"/>
<keyword evidence="11" id="KW-0007">Acetylation</keyword>
<evidence type="ECO:0000256" key="11">
    <source>
        <dbReference type="ARBA" id="ARBA00022990"/>
    </source>
</evidence>
<feature type="compositionally biased region" description="Basic and acidic residues" evidence="19">
    <location>
        <begin position="2784"/>
        <end position="3054"/>
    </location>
</feature>
<keyword evidence="18" id="KW-0175">Coiled coil</keyword>
<keyword evidence="7" id="KW-0479">Metal-binding</keyword>
<feature type="compositionally biased region" description="Basic and acidic residues" evidence="19">
    <location>
        <begin position="695"/>
        <end position="707"/>
    </location>
</feature>
<feature type="compositionally biased region" description="Polar residues" evidence="19">
    <location>
        <begin position="2513"/>
        <end position="2522"/>
    </location>
</feature>
<evidence type="ECO:0000313" key="23">
    <source>
        <dbReference type="RefSeq" id="XP_033819550.1"/>
    </source>
</evidence>
<dbReference type="KEGG" id="gsh:117369293"/>
<feature type="region of interest" description="Disordered" evidence="19">
    <location>
        <begin position="2019"/>
        <end position="2769"/>
    </location>
</feature>
<dbReference type="CDD" id="cd21547">
    <property type="entry name" value="SPOC_DIDO1-like"/>
    <property type="match status" value="1"/>
</dbReference>
<gene>
    <name evidence="23 24" type="primary">DIDO1</name>
</gene>
<evidence type="ECO:0000256" key="17">
    <source>
        <dbReference type="PROSITE-ProRule" id="PRU00146"/>
    </source>
</evidence>
<feature type="compositionally biased region" description="Basic and acidic residues" evidence="19">
    <location>
        <begin position="2500"/>
        <end position="2512"/>
    </location>
</feature>
<reference evidence="23 24" key="1">
    <citation type="submission" date="2025-04" db="UniProtKB">
        <authorList>
            <consortium name="RefSeq"/>
        </authorList>
    </citation>
    <scope>IDENTIFICATION</scope>
</reference>
<keyword evidence="13" id="KW-0539">Nucleus</keyword>
<dbReference type="Proteomes" id="UP000515159">
    <property type="component" value="Chromosome 11"/>
</dbReference>
<evidence type="ECO:0000256" key="6">
    <source>
        <dbReference type="ARBA" id="ARBA00022703"/>
    </source>
</evidence>
<feature type="compositionally biased region" description="Acidic residues" evidence="19">
    <location>
        <begin position="1572"/>
        <end position="1588"/>
    </location>
</feature>
<feature type="compositionally biased region" description="Polar residues" evidence="19">
    <location>
        <begin position="1220"/>
        <end position="1238"/>
    </location>
</feature>
<feature type="region of interest" description="Disordered" evidence="19">
    <location>
        <begin position="1748"/>
        <end position="1779"/>
    </location>
</feature>
<keyword evidence="2" id="KW-0488">Methylation</keyword>
<accession>A0A6P8SKJ7</accession>
<evidence type="ECO:0000256" key="8">
    <source>
        <dbReference type="ARBA" id="ARBA00022771"/>
    </source>
</evidence>
<evidence type="ECO:0000256" key="5">
    <source>
        <dbReference type="ARBA" id="ARBA00022553"/>
    </source>
</evidence>
<dbReference type="GO" id="GO:0005819">
    <property type="term" value="C:spindle"/>
    <property type="evidence" value="ECO:0007669"/>
    <property type="project" value="UniProtKB-SubCell"/>
</dbReference>
<dbReference type="InterPro" id="IPR003618">
    <property type="entry name" value="TFIIS_cen_dom"/>
</dbReference>
<dbReference type="InterPro" id="IPR033082">
    <property type="entry name" value="DIDO1_PHD"/>
</dbReference>
<evidence type="ECO:0000256" key="15">
    <source>
        <dbReference type="ARBA" id="ARBA00070872"/>
    </source>
</evidence>
<feature type="compositionally biased region" description="Polar residues" evidence="19">
    <location>
        <begin position="647"/>
        <end position="662"/>
    </location>
</feature>
<feature type="region of interest" description="Disordered" evidence="19">
    <location>
        <begin position="1523"/>
        <end position="1620"/>
    </location>
</feature>
<dbReference type="PROSITE" id="PS50016">
    <property type="entry name" value="ZF_PHD_2"/>
    <property type="match status" value="1"/>
</dbReference>
<feature type="compositionally biased region" description="Polar residues" evidence="19">
    <location>
        <begin position="1770"/>
        <end position="1779"/>
    </location>
</feature>
<feature type="region of interest" description="Disordered" evidence="19">
    <location>
        <begin position="257"/>
        <end position="281"/>
    </location>
</feature>
<feature type="region of interest" description="Disordered" evidence="19">
    <location>
        <begin position="145"/>
        <end position="180"/>
    </location>
</feature>
<feature type="compositionally biased region" description="Polar residues" evidence="19">
    <location>
        <begin position="712"/>
        <end position="731"/>
    </location>
</feature>
<evidence type="ECO:0000256" key="10">
    <source>
        <dbReference type="ARBA" id="ARBA00022843"/>
    </source>
</evidence>
<evidence type="ECO:0000256" key="19">
    <source>
        <dbReference type="SAM" id="MobiDB-lite"/>
    </source>
</evidence>
<feature type="compositionally biased region" description="Basic and acidic residues" evidence="19">
    <location>
        <begin position="2702"/>
        <end position="2769"/>
    </location>
</feature>
<dbReference type="OrthoDB" id="1884872at2759"/>
<dbReference type="SMART" id="SM00510">
    <property type="entry name" value="TFS2M"/>
    <property type="match status" value="1"/>
</dbReference>
<dbReference type="SMART" id="SM00249">
    <property type="entry name" value="PHD"/>
    <property type="match status" value="1"/>
</dbReference>
<evidence type="ECO:0000256" key="7">
    <source>
        <dbReference type="ARBA" id="ARBA00022723"/>
    </source>
</evidence>
<dbReference type="FunFam" id="1.10.472.30:FF:000002">
    <property type="entry name" value="Death-inducer obliterator 1"/>
    <property type="match status" value="1"/>
</dbReference>
<feature type="domain" description="PHD-type" evidence="20">
    <location>
        <begin position="423"/>
        <end position="477"/>
    </location>
</feature>
<dbReference type="PANTHER" id="PTHR11477">
    <property type="entry name" value="TRANSCRIPTION FACTOR S-II ZINC FINGER DOMAIN-CONTAINING PROTEIN"/>
    <property type="match status" value="1"/>
</dbReference>
<keyword evidence="12" id="KW-0206">Cytoskeleton</keyword>